<feature type="region of interest" description="Disordered" evidence="1">
    <location>
        <begin position="1"/>
        <end position="43"/>
    </location>
</feature>
<evidence type="ECO:0000256" key="2">
    <source>
        <dbReference type="SAM" id="Phobius"/>
    </source>
</evidence>
<keyword evidence="2" id="KW-0472">Membrane</keyword>
<evidence type="ECO:0000256" key="1">
    <source>
        <dbReference type="SAM" id="MobiDB-lite"/>
    </source>
</evidence>
<reference evidence="3" key="1">
    <citation type="journal article" date="2021" name="Open Biol.">
        <title>Shared evolutionary footprints suggest mitochondrial oxidative damage underlies multiple complex I losses in fungi.</title>
        <authorList>
            <person name="Schikora-Tamarit M.A."/>
            <person name="Marcet-Houben M."/>
            <person name="Nosek J."/>
            <person name="Gabaldon T."/>
        </authorList>
    </citation>
    <scope>NUCLEOTIDE SEQUENCE</scope>
    <source>
        <strain evidence="3">CBS6075</strain>
    </source>
</reference>
<dbReference type="OrthoDB" id="3990907at2759"/>
<evidence type="ECO:0000313" key="3">
    <source>
        <dbReference type="EMBL" id="KAH3664137.1"/>
    </source>
</evidence>
<evidence type="ECO:0000313" key="4">
    <source>
        <dbReference type="Proteomes" id="UP000769157"/>
    </source>
</evidence>
<dbReference type="AlphaFoldDB" id="A0A9P8P3F2"/>
<organism evidence="3 4">
    <name type="scientific">Ogataea philodendri</name>
    <dbReference type="NCBI Taxonomy" id="1378263"/>
    <lineage>
        <taxon>Eukaryota</taxon>
        <taxon>Fungi</taxon>
        <taxon>Dikarya</taxon>
        <taxon>Ascomycota</taxon>
        <taxon>Saccharomycotina</taxon>
        <taxon>Pichiomycetes</taxon>
        <taxon>Pichiales</taxon>
        <taxon>Pichiaceae</taxon>
        <taxon>Ogataea</taxon>
    </lineage>
</organism>
<protein>
    <submittedName>
        <fullName evidence="3">Uncharacterized protein</fullName>
    </submittedName>
</protein>
<sequence>MSASNYGSIDNEQCLPDSLQESPTPQKYLSRKNPKYDDSKKIPKGYNNYEEFLSTQNLLESGDGSNFNDESVSGDLGEAVCRTICDEASQLPSPVISFVNAHKAYFFVATIIVLILISLILLYTGNGQFIAILWYRILCALGMIKCGP</sequence>
<name>A0A9P8P3F2_9ASCO</name>
<dbReference type="EMBL" id="JAEUBE010000352">
    <property type="protein sequence ID" value="KAH3664137.1"/>
    <property type="molecule type" value="Genomic_DNA"/>
</dbReference>
<accession>A0A9P8P3F2</accession>
<gene>
    <name evidence="3" type="ORF">OGAPHI_004851</name>
</gene>
<keyword evidence="2" id="KW-1133">Transmembrane helix</keyword>
<keyword evidence="2" id="KW-0812">Transmembrane</keyword>
<feature type="transmembrane region" description="Helical" evidence="2">
    <location>
        <begin position="104"/>
        <end position="123"/>
    </location>
</feature>
<feature type="compositionally biased region" description="Polar residues" evidence="1">
    <location>
        <begin position="1"/>
        <end position="11"/>
    </location>
</feature>
<proteinExistence type="predicted"/>
<comment type="caution">
    <text evidence="3">The sequence shown here is derived from an EMBL/GenBank/DDBJ whole genome shotgun (WGS) entry which is preliminary data.</text>
</comment>
<dbReference type="RefSeq" id="XP_046060417.1">
    <property type="nucleotide sequence ID" value="XM_046205974.1"/>
</dbReference>
<dbReference type="GeneID" id="70236816"/>
<keyword evidence="4" id="KW-1185">Reference proteome</keyword>
<dbReference type="Proteomes" id="UP000769157">
    <property type="component" value="Unassembled WGS sequence"/>
</dbReference>
<reference evidence="3" key="2">
    <citation type="submission" date="2021-01" db="EMBL/GenBank/DDBJ databases">
        <authorList>
            <person name="Schikora-Tamarit M.A."/>
        </authorList>
    </citation>
    <scope>NUCLEOTIDE SEQUENCE</scope>
    <source>
        <strain evidence="3">CBS6075</strain>
    </source>
</reference>